<feature type="transmembrane region" description="Helical" evidence="7">
    <location>
        <begin position="23"/>
        <end position="44"/>
    </location>
</feature>
<dbReference type="SUPFAM" id="SSF161098">
    <property type="entry name" value="MetI-like"/>
    <property type="match status" value="1"/>
</dbReference>
<proteinExistence type="inferred from homology"/>
<dbReference type="AlphaFoldDB" id="A0A543DZB7"/>
<evidence type="ECO:0000256" key="6">
    <source>
        <dbReference type="ARBA" id="ARBA00023136"/>
    </source>
</evidence>
<name>A0A543DZB7_9PSEU</name>
<keyword evidence="10" id="KW-1185">Reference proteome</keyword>
<evidence type="ECO:0000256" key="7">
    <source>
        <dbReference type="RuleBase" id="RU363032"/>
    </source>
</evidence>
<dbReference type="RefSeq" id="WP_211366152.1">
    <property type="nucleotide sequence ID" value="NZ_VFPA01000001.1"/>
</dbReference>
<feature type="transmembrane region" description="Helical" evidence="7">
    <location>
        <begin position="83"/>
        <end position="107"/>
    </location>
</feature>
<gene>
    <name evidence="9" type="ORF">FB558_1400</name>
</gene>
<evidence type="ECO:0000256" key="2">
    <source>
        <dbReference type="ARBA" id="ARBA00022448"/>
    </source>
</evidence>
<feature type="transmembrane region" description="Helical" evidence="7">
    <location>
        <begin position="119"/>
        <end position="141"/>
    </location>
</feature>
<evidence type="ECO:0000256" key="1">
    <source>
        <dbReference type="ARBA" id="ARBA00004651"/>
    </source>
</evidence>
<dbReference type="Pfam" id="PF00528">
    <property type="entry name" value="BPD_transp_1"/>
    <property type="match status" value="1"/>
</dbReference>
<organism evidence="9 10">
    <name type="scientific">Pseudonocardia kunmingensis</name>
    <dbReference type="NCBI Taxonomy" id="630975"/>
    <lineage>
        <taxon>Bacteria</taxon>
        <taxon>Bacillati</taxon>
        <taxon>Actinomycetota</taxon>
        <taxon>Actinomycetes</taxon>
        <taxon>Pseudonocardiales</taxon>
        <taxon>Pseudonocardiaceae</taxon>
        <taxon>Pseudonocardia</taxon>
    </lineage>
</organism>
<keyword evidence="2 7" id="KW-0813">Transport</keyword>
<dbReference type="CDD" id="cd06261">
    <property type="entry name" value="TM_PBP2"/>
    <property type="match status" value="1"/>
</dbReference>
<dbReference type="PROSITE" id="PS50928">
    <property type="entry name" value="ABC_TM1"/>
    <property type="match status" value="1"/>
</dbReference>
<evidence type="ECO:0000256" key="5">
    <source>
        <dbReference type="ARBA" id="ARBA00022989"/>
    </source>
</evidence>
<keyword evidence="5 7" id="KW-1133">Transmembrane helix</keyword>
<dbReference type="GO" id="GO:0055085">
    <property type="term" value="P:transmembrane transport"/>
    <property type="evidence" value="ECO:0007669"/>
    <property type="project" value="InterPro"/>
</dbReference>
<evidence type="ECO:0000256" key="3">
    <source>
        <dbReference type="ARBA" id="ARBA00022475"/>
    </source>
</evidence>
<evidence type="ECO:0000256" key="4">
    <source>
        <dbReference type="ARBA" id="ARBA00022692"/>
    </source>
</evidence>
<evidence type="ECO:0000313" key="9">
    <source>
        <dbReference type="EMBL" id="TQM14634.1"/>
    </source>
</evidence>
<feature type="transmembrane region" description="Helical" evidence="7">
    <location>
        <begin position="256"/>
        <end position="278"/>
    </location>
</feature>
<dbReference type="InterPro" id="IPR000515">
    <property type="entry name" value="MetI-like"/>
</dbReference>
<keyword evidence="4 7" id="KW-0812">Transmembrane</keyword>
<accession>A0A543DZB7</accession>
<evidence type="ECO:0000259" key="8">
    <source>
        <dbReference type="PROSITE" id="PS50928"/>
    </source>
</evidence>
<dbReference type="Proteomes" id="UP000315677">
    <property type="component" value="Unassembled WGS sequence"/>
</dbReference>
<keyword evidence="3" id="KW-1003">Cell membrane</keyword>
<comment type="subcellular location">
    <subcellularLocation>
        <location evidence="1 7">Cell membrane</location>
        <topology evidence="1 7">Multi-pass membrane protein</topology>
    </subcellularLocation>
</comment>
<sequence>MTATMPPRSVPARPQRTPRPVRAVQYVLLLGVAAVFLGPLYWLLATSLKTPDEIYQFPPAWWSSGLTWENFRLAWEAAPFDRFFVNSTVATVAGTALKVVNAVLTAYAFVHLRFPFKNVLFLAILGAMMVPGHVTLLPNYLTVASLGWINTYAGLIIPGIGSAFATFLMRQHFLTLPREVTDAASVDGAGHLRTLWQVVLPMSRPMLVTVVVITAVEEWNNFVWPLIVTNTAEMRTLPIGLLLLKDQEGPANWGTTMAGTTFVLVPMLLIFFVAQRWIVGGITAGAVKG</sequence>
<comment type="similarity">
    <text evidence="7">Belongs to the binding-protein-dependent transport system permease family.</text>
</comment>
<dbReference type="GO" id="GO:0005886">
    <property type="term" value="C:plasma membrane"/>
    <property type="evidence" value="ECO:0007669"/>
    <property type="project" value="UniProtKB-SubCell"/>
</dbReference>
<evidence type="ECO:0000313" key="10">
    <source>
        <dbReference type="Proteomes" id="UP000315677"/>
    </source>
</evidence>
<dbReference type="EMBL" id="VFPA01000001">
    <property type="protein sequence ID" value="TQM14634.1"/>
    <property type="molecule type" value="Genomic_DNA"/>
</dbReference>
<feature type="domain" description="ABC transmembrane type-1" evidence="8">
    <location>
        <begin position="84"/>
        <end position="274"/>
    </location>
</feature>
<dbReference type="PANTHER" id="PTHR43744:SF13">
    <property type="entry name" value="SN-GLYCEROL-3-PHOSPHATE TRANSPORT INTEGRAL MEMBRANE PROTEIN ABC TRANSPORTER UGPE-RELATED"/>
    <property type="match status" value="1"/>
</dbReference>
<protein>
    <submittedName>
        <fullName evidence="9">Carbohydrate ABC transporter membrane protein 2 (CUT1 family)</fullName>
    </submittedName>
</protein>
<keyword evidence="6 7" id="KW-0472">Membrane</keyword>
<dbReference type="PANTHER" id="PTHR43744">
    <property type="entry name" value="ABC TRANSPORTER PERMEASE PROTEIN MG189-RELATED-RELATED"/>
    <property type="match status" value="1"/>
</dbReference>
<feature type="transmembrane region" description="Helical" evidence="7">
    <location>
        <begin position="147"/>
        <end position="168"/>
    </location>
</feature>
<reference evidence="9 10" key="1">
    <citation type="submission" date="2019-06" db="EMBL/GenBank/DDBJ databases">
        <title>Sequencing the genomes of 1000 actinobacteria strains.</title>
        <authorList>
            <person name="Klenk H.-P."/>
        </authorList>
    </citation>
    <scope>NUCLEOTIDE SEQUENCE [LARGE SCALE GENOMIC DNA]</scope>
    <source>
        <strain evidence="9 10">DSM 45301</strain>
    </source>
</reference>
<comment type="caution">
    <text evidence="9">The sequence shown here is derived from an EMBL/GenBank/DDBJ whole genome shotgun (WGS) entry which is preliminary data.</text>
</comment>
<dbReference type="Gene3D" id="1.10.3720.10">
    <property type="entry name" value="MetI-like"/>
    <property type="match status" value="1"/>
</dbReference>
<dbReference type="InterPro" id="IPR035906">
    <property type="entry name" value="MetI-like_sf"/>
</dbReference>